<evidence type="ECO:0000313" key="1">
    <source>
        <dbReference type="EMBL" id="OUM04914.1"/>
    </source>
</evidence>
<dbReference type="EMBL" id="MTSA01000025">
    <property type="protein sequence ID" value="OUM04914.1"/>
    <property type="molecule type" value="Genomic_DNA"/>
</dbReference>
<protein>
    <recommendedName>
        <fullName evidence="3">DUF3077 domain-containing protein</fullName>
    </recommendedName>
</protein>
<evidence type="ECO:0008006" key="3">
    <source>
        <dbReference type="Google" id="ProtNLM"/>
    </source>
</evidence>
<sequence length="76" mass="8415">MVKLTPDPPITLEETLLRISDLLRCASATAHEASDQLSGQTRDLTSTVIYLLDMAHALVERSLASVEIRPHLECQE</sequence>
<name>A0A244EKA5_PSESX</name>
<dbReference type="AlphaFoldDB" id="A0A244EKA5"/>
<dbReference type="RefSeq" id="WP_084920195.1">
    <property type="nucleotide sequence ID" value="NZ_MTSA01000025.1"/>
</dbReference>
<reference evidence="1 2" key="1">
    <citation type="submission" date="2017-01" db="EMBL/GenBank/DDBJ databases">
        <authorList>
            <person name="Mah S.A."/>
            <person name="Swanson W.J."/>
            <person name="Moy G.W."/>
            <person name="Vacquier V.D."/>
        </authorList>
    </citation>
    <scope>NUCLEOTIDE SEQUENCE [LARGE SCALE GENOMIC DNA]</scope>
    <source>
        <strain evidence="1">PDD-32b-74</strain>
    </source>
</reference>
<dbReference type="Pfam" id="PF19619">
    <property type="entry name" value="DUF6124"/>
    <property type="match status" value="1"/>
</dbReference>
<proteinExistence type="predicted"/>
<evidence type="ECO:0000313" key="2">
    <source>
        <dbReference type="Proteomes" id="UP000195128"/>
    </source>
</evidence>
<dbReference type="Proteomes" id="UP000195128">
    <property type="component" value="Unassembled WGS sequence"/>
</dbReference>
<accession>A0A244EKA5</accession>
<dbReference type="OrthoDB" id="6994083at2"/>
<organism evidence="1 2">
    <name type="scientific">Pseudomonas syringae</name>
    <dbReference type="NCBI Taxonomy" id="317"/>
    <lineage>
        <taxon>Bacteria</taxon>
        <taxon>Pseudomonadati</taxon>
        <taxon>Pseudomonadota</taxon>
        <taxon>Gammaproteobacteria</taxon>
        <taxon>Pseudomonadales</taxon>
        <taxon>Pseudomonadaceae</taxon>
        <taxon>Pseudomonas</taxon>
    </lineage>
</organism>
<gene>
    <name evidence="1" type="ORF">BW686_24105</name>
</gene>
<comment type="caution">
    <text evidence="1">The sequence shown here is derived from an EMBL/GenBank/DDBJ whole genome shotgun (WGS) entry which is preliminary data.</text>
</comment>